<dbReference type="EMBL" id="AP019841">
    <property type="protein sequence ID" value="BBM55234.1"/>
    <property type="molecule type" value="Genomic_DNA"/>
</dbReference>
<evidence type="ECO:0000313" key="2">
    <source>
        <dbReference type="Proteomes" id="UP000321944"/>
    </source>
</evidence>
<organism evidence="1 2">
    <name type="scientific">Leptotrichia wadei</name>
    <dbReference type="NCBI Taxonomy" id="157687"/>
    <lineage>
        <taxon>Bacteria</taxon>
        <taxon>Fusobacteriati</taxon>
        <taxon>Fusobacteriota</taxon>
        <taxon>Fusobacteriia</taxon>
        <taxon>Fusobacteriales</taxon>
        <taxon>Leptotrichiaceae</taxon>
        <taxon>Leptotrichia</taxon>
    </lineage>
</organism>
<evidence type="ECO:0008006" key="3">
    <source>
        <dbReference type="Google" id="ProtNLM"/>
    </source>
</evidence>
<name>A0A510KUD3_9FUSO</name>
<accession>A0A510KUD3</accession>
<dbReference type="Pfam" id="PF05973">
    <property type="entry name" value="Gp49"/>
    <property type="match status" value="1"/>
</dbReference>
<dbReference type="OrthoDB" id="573082at2"/>
<gene>
    <name evidence="1" type="ORF">JMUB3936_1519</name>
</gene>
<evidence type="ECO:0000313" key="1">
    <source>
        <dbReference type="EMBL" id="BBM55234.1"/>
    </source>
</evidence>
<dbReference type="AlphaFoldDB" id="A0A510KUD3"/>
<protein>
    <recommendedName>
        <fullName evidence="3">Toxin-antitoxin system, toxin component, RelE family</fullName>
    </recommendedName>
</protein>
<dbReference type="RefSeq" id="WP_147003950.1">
    <property type="nucleotide sequence ID" value="NZ_AP019841.1"/>
</dbReference>
<reference evidence="1 2" key="1">
    <citation type="submission" date="2019-07" db="EMBL/GenBank/DDBJ databases">
        <title>Complete Genome Sequence of Leptotrichia wadei Strain JMUB3936.</title>
        <authorList>
            <person name="Watanabe S."/>
            <person name="Cui L."/>
        </authorList>
    </citation>
    <scope>NUCLEOTIDE SEQUENCE [LARGE SCALE GENOMIC DNA]</scope>
    <source>
        <strain evidence="1 2">JMUB3936</strain>
    </source>
</reference>
<proteinExistence type="predicted"/>
<dbReference type="Proteomes" id="UP000321944">
    <property type="component" value="Chromosome"/>
</dbReference>
<sequence>MSKFIVEFFEKSDGTYPAEEFILSQDLKMKSRLYRTLAVLETAGNNIREPYSKFLGDGIYEVRVRQGNNIGRVLYFFVVNKKIILTNGFIKKTQKTPKSEINKAKKFRSEYMKRGEKYE</sequence>
<dbReference type="InterPro" id="IPR009241">
    <property type="entry name" value="HigB-like"/>
</dbReference>